<proteinExistence type="predicted"/>
<protein>
    <submittedName>
        <fullName evidence="1">Uncharacterized protein</fullName>
    </submittedName>
</protein>
<evidence type="ECO:0000313" key="2">
    <source>
        <dbReference type="Proteomes" id="UP000324222"/>
    </source>
</evidence>
<organism evidence="1 2">
    <name type="scientific">Portunus trituberculatus</name>
    <name type="common">Swimming crab</name>
    <name type="synonym">Neptunus trituberculatus</name>
    <dbReference type="NCBI Taxonomy" id="210409"/>
    <lineage>
        <taxon>Eukaryota</taxon>
        <taxon>Metazoa</taxon>
        <taxon>Ecdysozoa</taxon>
        <taxon>Arthropoda</taxon>
        <taxon>Crustacea</taxon>
        <taxon>Multicrustacea</taxon>
        <taxon>Malacostraca</taxon>
        <taxon>Eumalacostraca</taxon>
        <taxon>Eucarida</taxon>
        <taxon>Decapoda</taxon>
        <taxon>Pleocyemata</taxon>
        <taxon>Brachyura</taxon>
        <taxon>Eubrachyura</taxon>
        <taxon>Portunoidea</taxon>
        <taxon>Portunidae</taxon>
        <taxon>Portuninae</taxon>
        <taxon>Portunus</taxon>
    </lineage>
</organism>
<comment type="caution">
    <text evidence="1">The sequence shown here is derived from an EMBL/GenBank/DDBJ whole genome shotgun (WGS) entry which is preliminary data.</text>
</comment>
<name>A0A5B7DJ50_PORTR</name>
<evidence type="ECO:0000313" key="1">
    <source>
        <dbReference type="EMBL" id="MPC21089.1"/>
    </source>
</evidence>
<keyword evidence="2" id="KW-1185">Reference proteome</keyword>
<reference evidence="1 2" key="1">
    <citation type="submission" date="2019-05" db="EMBL/GenBank/DDBJ databases">
        <title>Another draft genome of Portunus trituberculatus and its Hox gene families provides insights of decapod evolution.</title>
        <authorList>
            <person name="Jeong J.-H."/>
            <person name="Song I."/>
            <person name="Kim S."/>
            <person name="Choi T."/>
            <person name="Kim D."/>
            <person name="Ryu S."/>
            <person name="Kim W."/>
        </authorList>
    </citation>
    <scope>NUCLEOTIDE SEQUENCE [LARGE SCALE GENOMIC DNA]</scope>
    <source>
        <tissue evidence="1">Muscle</tissue>
    </source>
</reference>
<dbReference type="Proteomes" id="UP000324222">
    <property type="component" value="Unassembled WGS sequence"/>
</dbReference>
<gene>
    <name evidence="1" type="ORF">E2C01_014062</name>
</gene>
<dbReference type="EMBL" id="VSRR010000940">
    <property type="protein sequence ID" value="MPC21089.1"/>
    <property type="molecule type" value="Genomic_DNA"/>
</dbReference>
<sequence length="62" mass="7373">MAETEHSRRGFHYNAWKRHLLKEGRRMKTLGDREVVVKCHVGTQVLMDEVELEIYEDKSSRS</sequence>
<dbReference type="AlphaFoldDB" id="A0A5B7DJ50"/>
<accession>A0A5B7DJ50</accession>